<evidence type="ECO:0000256" key="3">
    <source>
        <dbReference type="ARBA" id="ARBA00022833"/>
    </source>
</evidence>
<dbReference type="InterPro" id="IPR051316">
    <property type="entry name" value="Zinc-reg_GTPase_activator"/>
</dbReference>
<dbReference type="Proteomes" id="UP000030671">
    <property type="component" value="Unassembled WGS sequence"/>
</dbReference>
<evidence type="ECO:0000313" key="12">
    <source>
        <dbReference type="Proteomes" id="UP000030671"/>
    </source>
</evidence>
<dbReference type="Gene3D" id="3.40.50.300">
    <property type="entry name" value="P-loop containing nucleotide triphosphate hydrolases"/>
    <property type="match status" value="1"/>
</dbReference>
<dbReference type="Gene3D" id="3.30.1220.10">
    <property type="entry name" value="CobW-like, C-terminal domain"/>
    <property type="match status" value="1"/>
</dbReference>
<dbReference type="InParanoid" id="W4K7P6"/>
<feature type="domain" description="CobW C-terminal" evidence="10">
    <location>
        <begin position="316"/>
        <end position="406"/>
    </location>
</feature>
<proteinExistence type="inferred from homology"/>
<evidence type="ECO:0000256" key="2">
    <source>
        <dbReference type="ARBA" id="ARBA00022801"/>
    </source>
</evidence>
<evidence type="ECO:0000259" key="9">
    <source>
        <dbReference type="Pfam" id="PF02492"/>
    </source>
</evidence>
<dbReference type="GO" id="GO:0005737">
    <property type="term" value="C:cytoplasm"/>
    <property type="evidence" value="ECO:0007669"/>
    <property type="project" value="TreeGrafter"/>
</dbReference>
<keyword evidence="12" id="KW-1185">Reference proteome</keyword>
<evidence type="ECO:0000256" key="6">
    <source>
        <dbReference type="ARBA" id="ARBA00034320"/>
    </source>
</evidence>
<dbReference type="OrthoDB" id="258627at2759"/>
<evidence type="ECO:0008006" key="13">
    <source>
        <dbReference type="Google" id="ProtNLM"/>
    </source>
</evidence>
<comment type="catalytic activity">
    <reaction evidence="7">
        <text>GTP + H2O = GDP + phosphate + H(+)</text>
        <dbReference type="Rhea" id="RHEA:19669"/>
        <dbReference type="ChEBI" id="CHEBI:15377"/>
        <dbReference type="ChEBI" id="CHEBI:15378"/>
        <dbReference type="ChEBI" id="CHEBI:37565"/>
        <dbReference type="ChEBI" id="CHEBI:43474"/>
        <dbReference type="ChEBI" id="CHEBI:58189"/>
    </reaction>
    <physiologicalReaction direction="left-to-right" evidence="7">
        <dbReference type="Rhea" id="RHEA:19670"/>
    </physiologicalReaction>
</comment>
<keyword evidence="2" id="KW-0378">Hydrolase</keyword>
<dbReference type="GeneID" id="20676967"/>
<protein>
    <recommendedName>
        <fullName evidence="13">CobW C-terminal domain-containing protein</fullName>
    </recommendedName>
</protein>
<keyword evidence="3" id="KW-0862">Zinc</keyword>
<evidence type="ECO:0000259" key="10">
    <source>
        <dbReference type="Pfam" id="PF07683"/>
    </source>
</evidence>
<reference evidence="11 12" key="1">
    <citation type="journal article" date="2012" name="New Phytol.">
        <title>Insight into trade-off between wood decay and parasitism from the genome of a fungal forest pathogen.</title>
        <authorList>
            <person name="Olson A."/>
            <person name="Aerts A."/>
            <person name="Asiegbu F."/>
            <person name="Belbahri L."/>
            <person name="Bouzid O."/>
            <person name="Broberg A."/>
            <person name="Canback B."/>
            <person name="Coutinho P.M."/>
            <person name="Cullen D."/>
            <person name="Dalman K."/>
            <person name="Deflorio G."/>
            <person name="van Diepen L.T."/>
            <person name="Dunand C."/>
            <person name="Duplessis S."/>
            <person name="Durling M."/>
            <person name="Gonthier P."/>
            <person name="Grimwood J."/>
            <person name="Fossdal C.G."/>
            <person name="Hansson D."/>
            <person name="Henrissat B."/>
            <person name="Hietala A."/>
            <person name="Himmelstrand K."/>
            <person name="Hoffmeister D."/>
            <person name="Hogberg N."/>
            <person name="James T.Y."/>
            <person name="Karlsson M."/>
            <person name="Kohler A."/>
            <person name="Kues U."/>
            <person name="Lee Y.H."/>
            <person name="Lin Y.C."/>
            <person name="Lind M."/>
            <person name="Lindquist E."/>
            <person name="Lombard V."/>
            <person name="Lucas S."/>
            <person name="Lunden K."/>
            <person name="Morin E."/>
            <person name="Murat C."/>
            <person name="Park J."/>
            <person name="Raffaello T."/>
            <person name="Rouze P."/>
            <person name="Salamov A."/>
            <person name="Schmutz J."/>
            <person name="Solheim H."/>
            <person name="Stahlberg J."/>
            <person name="Velez H."/>
            <person name="de Vries R.P."/>
            <person name="Wiebenga A."/>
            <person name="Woodward S."/>
            <person name="Yakovlev I."/>
            <person name="Garbelotto M."/>
            <person name="Martin F."/>
            <person name="Grigoriev I.V."/>
            <person name="Stenlid J."/>
        </authorList>
    </citation>
    <scope>NUCLEOTIDE SEQUENCE [LARGE SCALE GENOMIC DNA]</scope>
    <source>
        <strain evidence="11 12">TC 32-1</strain>
    </source>
</reference>
<dbReference type="InterPro" id="IPR011629">
    <property type="entry name" value="CobW-like_C"/>
</dbReference>
<dbReference type="STRING" id="747525.W4K7P6"/>
<dbReference type="InterPro" id="IPR027417">
    <property type="entry name" value="P-loop_NTPase"/>
</dbReference>
<dbReference type="SUPFAM" id="SSF52540">
    <property type="entry name" value="P-loop containing nucleoside triphosphate hydrolases"/>
    <property type="match status" value="1"/>
</dbReference>
<dbReference type="InterPro" id="IPR036627">
    <property type="entry name" value="CobW-likC_sf"/>
</dbReference>
<dbReference type="CDD" id="cd03112">
    <property type="entry name" value="CobW-like"/>
    <property type="match status" value="1"/>
</dbReference>
<sequence>MSHSSDDISDADIPVLIQHSPPPIPESQKDSRRVPLTIISGFLGAGKSTLLKRILSENHGYRIAVIMNEFADTADIESRAINISSDADPTAEMTEEFLELANGCLCCSIKDSGVAAIENLMRRRGAFDYILLETTGLADPGPIASMFWQNEDFSHGLGTEIMLDGVVCVVDAVFGQQQMEEDHASNGIGESLRQIAAADVILLNKADLASPESLNATERLLCGINPAASVHRTVRGAVDLRHIVGIAAYASGPLLQKPQHTTGRLHEHEDGGHDHHDEHGHDHDHDHAHAHATHYEMRGITSLQVTCPVLTPAQHSRLDEWIRTVLWENCLPWSASTGALLEVLRCKGMFTSDTGQCYVLQGVRSMYEITALEEGGGADDVSGAEVGKLVFIGKGLDDAVRASLQEVFA</sequence>
<dbReference type="PANTHER" id="PTHR13748">
    <property type="entry name" value="COBW-RELATED"/>
    <property type="match status" value="1"/>
</dbReference>
<accession>W4K7P6</accession>
<evidence type="ECO:0000256" key="7">
    <source>
        <dbReference type="ARBA" id="ARBA00049117"/>
    </source>
</evidence>
<dbReference type="GO" id="GO:0005525">
    <property type="term" value="F:GTP binding"/>
    <property type="evidence" value="ECO:0007669"/>
    <property type="project" value="UniProtKB-KW"/>
</dbReference>
<keyword evidence="1" id="KW-0547">Nucleotide-binding</keyword>
<evidence type="ECO:0000256" key="5">
    <source>
        <dbReference type="ARBA" id="ARBA00023186"/>
    </source>
</evidence>
<dbReference type="PANTHER" id="PTHR13748:SF31">
    <property type="entry name" value="ZINC-REGULATED GTPASE METALLOPROTEIN ACTIVATOR 1A-RELATED"/>
    <property type="match status" value="1"/>
</dbReference>
<organism evidence="11 12">
    <name type="scientific">Heterobasidion irregulare (strain TC 32-1)</name>
    <dbReference type="NCBI Taxonomy" id="747525"/>
    <lineage>
        <taxon>Eukaryota</taxon>
        <taxon>Fungi</taxon>
        <taxon>Dikarya</taxon>
        <taxon>Basidiomycota</taxon>
        <taxon>Agaricomycotina</taxon>
        <taxon>Agaricomycetes</taxon>
        <taxon>Russulales</taxon>
        <taxon>Bondarzewiaceae</taxon>
        <taxon>Heterobasidion</taxon>
        <taxon>Heterobasidion annosum species complex</taxon>
    </lineage>
</organism>
<dbReference type="EMBL" id="KI925458">
    <property type="protein sequence ID" value="ETW81847.1"/>
    <property type="molecule type" value="Genomic_DNA"/>
</dbReference>
<evidence type="ECO:0000313" key="11">
    <source>
        <dbReference type="EMBL" id="ETW81847.1"/>
    </source>
</evidence>
<dbReference type="RefSeq" id="XP_009546443.1">
    <property type="nucleotide sequence ID" value="XM_009548148.1"/>
</dbReference>
<feature type="region of interest" description="Disordered" evidence="8">
    <location>
        <begin position="257"/>
        <end position="288"/>
    </location>
</feature>
<dbReference type="InterPro" id="IPR003495">
    <property type="entry name" value="CobW/HypB/UreG_nucleotide-bd"/>
</dbReference>
<dbReference type="Pfam" id="PF07683">
    <property type="entry name" value="CobW_C"/>
    <property type="match status" value="1"/>
</dbReference>
<dbReference type="GO" id="GO:0016787">
    <property type="term" value="F:hydrolase activity"/>
    <property type="evidence" value="ECO:0007669"/>
    <property type="project" value="UniProtKB-KW"/>
</dbReference>
<gene>
    <name evidence="11" type="ORF">HETIRDRAFT_459043</name>
</gene>
<evidence type="ECO:0000256" key="8">
    <source>
        <dbReference type="SAM" id="MobiDB-lite"/>
    </source>
</evidence>
<feature type="domain" description="CobW/HypB/UreG nucleotide-binding" evidence="9">
    <location>
        <begin position="35"/>
        <end position="231"/>
    </location>
</feature>
<dbReference type="SUPFAM" id="SSF90002">
    <property type="entry name" value="Hypothetical protein YjiA, C-terminal domain"/>
    <property type="match status" value="1"/>
</dbReference>
<name>W4K7P6_HETIT</name>
<dbReference type="KEGG" id="hir:HETIRDRAFT_459043"/>
<evidence type="ECO:0000256" key="4">
    <source>
        <dbReference type="ARBA" id="ARBA00023134"/>
    </source>
</evidence>
<dbReference type="FunCoup" id="W4K7P6">
    <property type="interactions" value="289"/>
</dbReference>
<keyword evidence="5" id="KW-0143">Chaperone</keyword>
<dbReference type="Pfam" id="PF02492">
    <property type="entry name" value="cobW"/>
    <property type="match status" value="1"/>
</dbReference>
<feature type="compositionally biased region" description="Basic and acidic residues" evidence="8">
    <location>
        <begin position="264"/>
        <end position="288"/>
    </location>
</feature>
<dbReference type="HOGENOM" id="CLU_017452_0_1_1"/>
<dbReference type="eggNOG" id="KOG2743">
    <property type="taxonomic scope" value="Eukaryota"/>
</dbReference>
<evidence type="ECO:0000256" key="1">
    <source>
        <dbReference type="ARBA" id="ARBA00022741"/>
    </source>
</evidence>
<dbReference type="AlphaFoldDB" id="W4K7P6"/>
<comment type="similarity">
    <text evidence="6">Belongs to the SIMIBI class G3E GTPase family. ZNG1 subfamily.</text>
</comment>
<keyword evidence="4" id="KW-0342">GTP-binding</keyword>
<feature type="region of interest" description="Disordered" evidence="8">
    <location>
        <begin position="1"/>
        <end position="31"/>
    </location>
</feature>